<comment type="cofactor">
    <cofactor evidence="1 16">
        <name>Mn(2+)</name>
        <dbReference type="ChEBI" id="CHEBI:29035"/>
    </cofactor>
</comment>
<comment type="catalytic activity">
    <reaction evidence="15 16">
        <text>DNA(n) + a 2'-deoxyribonucleoside 5'-triphosphate = DNA(n+1) + diphosphate</text>
        <dbReference type="Rhea" id="RHEA:22508"/>
        <dbReference type="Rhea" id="RHEA-COMP:17339"/>
        <dbReference type="Rhea" id="RHEA-COMP:17340"/>
        <dbReference type="ChEBI" id="CHEBI:33019"/>
        <dbReference type="ChEBI" id="CHEBI:61560"/>
        <dbReference type="ChEBI" id="CHEBI:173112"/>
        <dbReference type="EC" id="2.7.7.7"/>
    </reaction>
</comment>
<comment type="caution">
    <text evidence="18">The sequence shown here is derived from an EMBL/GenBank/DDBJ whole genome shotgun (WGS) entry which is preliminary data.</text>
</comment>
<evidence type="ECO:0000256" key="7">
    <source>
        <dbReference type="ARBA" id="ARBA00022705"/>
    </source>
</evidence>
<keyword evidence="5 16" id="KW-0808">Transferase</keyword>
<keyword evidence="14 16" id="KW-0464">Manganese</keyword>
<evidence type="ECO:0000256" key="15">
    <source>
        <dbReference type="ARBA" id="ARBA00049244"/>
    </source>
</evidence>
<evidence type="ECO:0000256" key="8">
    <source>
        <dbReference type="ARBA" id="ARBA00022722"/>
    </source>
</evidence>
<evidence type="ECO:0000256" key="10">
    <source>
        <dbReference type="ARBA" id="ARBA00022801"/>
    </source>
</evidence>
<evidence type="ECO:0000256" key="5">
    <source>
        <dbReference type="ARBA" id="ARBA00022679"/>
    </source>
</evidence>
<comment type="subunit">
    <text evidence="16">DNA polymerase III contains a core (composed of alpha, epsilon and theta chains) that associates with a tau subunit. This core dimerizes to form the POLIII' complex. PolIII' associates with the gamma complex (composed of gamma, delta, delta', psi and chi chains) and with the beta chain to form the complete DNA polymerase III complex.</text>
</comment>
<comment type="function">
    <text evidence="16">DNA polymerase III is a complex, multichain enzyme responsible for most of the replicative synthesis in bacteria. The epsilon subunit contain the editing function and is a proofreading 3'-5' exonuclease.</text>
</comment>
<keyword evidence="12 16" id="KW-0460">Magnesium</keyword>
<dbReference type="InterPro" id="IPR013520">
    <property type="entry name" value="Ribonucl_H"/>
</dbReference>
<keyword evidence="10 16" id="KW-0378">Hydrolase</keyword>
<feature type="domain" description="Exonuclease" evidence="17">
    <location>
        <begin position="2"/>
        <end position="175"/>
    </location>
</feature>
<evidence type="ECO:0000313" key="19">
    <source>
        <dbReference type="Proteomes" id="UP001528850"/>
    </source>
</evidence>
<evidence type="ECO:0000256" key="12">
    <source>
        <dbReference type="ARBA" id="ARBA00022842"/>
    </source>
</evidence>
<evidence type="ECO:0000256" key="6">
    <source>
        <dbReference type="ARBA" id="ARBA00022695"/>
    </source>
</evidence>
<dbReference type="Gene3D" id="3.30.420.10">
    <property type="entry name" value="Ribonuclease H-like superfamily/Ribonuclease H"/>
    <property type="match status" value="1"/>
</dbReference>
<gene>
    <name evidence="16 18" type="primary">dnaQ</name>
    <name evidence="18" type="ORF">P3W24_04520</name>
</gene>
<evidence type="ECO:0000259" key="17">
    <source>
        <dbReference type="SMART" id="SM00479"/>
    </source>
</evidence>
<dbReference type="InterPro" id="IPR006054">
    <property type="entry name" value="DnaQ"/>
</dbReference>
<evidence type="ECO:0000256" key="16">
    <source>
        <dbReference type="RuleBase" id="RU364087"/>
    </source>
</evidence>
<dbReference type="InterPro" id="IPR006309">
    <property type="entry name" value="DnaQ_proteo"/>
</dbReference>
<dbReference type="PANTHER" id="PTHR30231:SF41">
    <property type="entry name" value="DNA POLYMERASE III SUBUNIT EPSILON"/>
    <property type="match status" value="1"/>
</dbReference>
<comment type="cofactor">
    <cofactor evidence="2 16">
        <name>Mg(2+)</name>
        <dbReference type="ChEBI" id="CHEBI:18420"/>
    </cofactor>
</comment>
<reference evidence="18 19" key="1">
    <citation type="journal article" date="2024" name="Curr. Microbiol.">
        <title>Luteibacter sahnii sp. nov., A Novel Yellow-Colored Xanthomonadin Pigment Producing Probiotic Bacterium from Healthy Rice Seed Microbiome.</title>
        <authorList>
            <person name="Jaiswal G."/>
            <person name="Rana R."/>
            <person name="Nayak P.K."/>
            <person name="Chouhan R."/>
            <person name="Gandhi S.G."/>
            <person name="Patel H.K."/>
            <person name="Patil P.B."/>
        </authorList>
    </citation>
    <scope>NUCLEOTIDE SEQUENCE [LARGE SCALE GENOMIC DNA]</scope>
    <source>
        <strain evidence="18 19">PPL201</strain>
    </source>
</reference>
<sequence length="240" mass="26645">MRQVVLDTETTGLEVQQGHRLVEIGAVEMIGRRPTGRHFHTYLNPERAIDEEASKVTGIRDEDLVDKPFFRDKVEEFLAFIKGAELIIHNAAFDVGFLDAELRMAGAQYGRVADHASVLDTLVMARTMYPGQRNSLDALCKRLGVDNTKRDLHGGLLDAQLLADVYIAMTSGQVGLDFVFDPGADRAASSHLDDIVITRRPIVLRATADERTLHDKRLDALDKAAGGQSVWRKLESDTLH</sequence>
<proteinExistence type="predicted"/>
<dbReference type="NCBIfam" id="TIGR00573">
    <property type="entry name" value="dnaq"/>
    <property type="match status" value="1"/>
</dbReference>
<dbReference type="NCBIfam" id="TIGR01406">
    <property type="entry name" value="dnaQ_proteo"/>
    <property type="match status" value="1"/>
</dbReference>
<evidence type="ECO:0000256" key="4">
    <source>
        <dbReference type="ARBA" id="ARBA00020352"/>
    </source>
</evidence>
<dbReference type="GO" id="GO:0003887">
    <property type="term" value="F:DNA-directed DNA polymerase activity"/>
    <property type="evidence" value="ECO:0007669"/>
    <property type="project" value="UniProtKB-EC"/>
</dbReference>
<keyword evidence="6 16" id="KW-0548">Nucleotidyltransferase</keyword>
<evidence type="ECO:0000256" key="9">
    <source>
        <dbReference type="ARBA" id="ARBA00022723"/>
    </source>
</evidence>
<keyword evidence="13 16" id="KW-0239">DNA-directed DNA polymerase</keyword>
<dbReference type="EC" id="2.7.7.7" evidence="3 16"/>
<keyword evidence="8 16" id="KW-0540">Nuclease</keyword>
<dbReference type="NCBIfam" id="NF004316">
    <property type="entry name" value="PRK05711.1"/>
    <property type="match status" value="1"/>
</dbReference>
<name>A0ABT6B850_9GAMM</name>
<dbReference type="SMART" id="SM00479">
    <property type="entry name" value="EXOIII"/>
    <property type="match status" value="1"/>
</dbReference>
<dbReference type="Proteomes" id="UP001528850">
    <property type="component" value="Unassembled WGS sequence"/>
</dbReference>
<keyword evidence="19" id="KW-1185">Reference proteome</keyword>
<evidence type="ECO:0000256" key="3">
    <source>
        <dbReference type="ARBA" id="ARBA00012417"/>
    </source>
</evidence>
<evidence type="ECO:0000256" key="13">
    <source>
        <dbReference type="ARBA" id="ARBA00022932"/>
    </source>
</evidence>
<dbReference type="CDD" id="cd06131">
    <property type="entry name" value="DNA_pol_III_epsilon_Ecoli_like"/>
    <property type="match status" value="1"/>
</dbReference>
<organism evidence="18 19">
    <name type="scientific">Luteibacter sahnii</name>
    <dbReference type="NCBI Taxonomy" id="3021977"/>
    <lineage>
        <taxon>Bacteria</taxon>
        <taxon>Pseudomonadati</taxon>
        <taxon>Pseudomonadota</taxon>
        <taxon>Gammaproteobacteria</taxon>
        <taxon>Lysobacterales</taxon>
        <taxon>Rhodanobacteraceae</taxon>
        <taxon>Luteibacter</taxon>
    </lineage>
</organism>
<dbReference type="InterPro" id="IPR036397">
    <property type="entry name" value="RNaseH_sf"/>
</dbReference>
<keyword evidence="9 16" id="KW-0479">Metal-binding</keyword>
<evidence type="ECO:0000256" key="14">
    <source>
        <dbReference type="ARBA" id="ARBA00023211"/>
    </source>
</evidence>
<accession>A0ABT6B850</accession>
<evidence type="ECO:0000256" key="1">
    <source>
        <dbReference type="ARBA" id="ARBA00001936"/>
    </source>
</evidence>
<evidence type="ECO:0000256" key="2">
    <source>
        <dbReference type="ARBA" id="ARBA00001946"/>
    </source>
</evidence>
<protein>
    <recommendedName>
        <fullName evidence="4 16">DNA polymerase III subunit epsilon</fullName>
        <ecNumber evidence="3 16">2.7.7.7</ecNumber>
    </recommendedName>
</protein>
<dbReference type="Pfam" id="PF00929">
    <property type="entry name" value="RNase_T"/>
    <property type="match status" value="1"/>
</dbReference>
<keyword evidence="7 16" id="KW-0235">DNA replication</keyword>
<dbReference type="PANTHER" id="PTHR30231">
    <property type="entry name" value="DNA POLYMERASE III SUBUNIT EPSILON"/>
    <property type="match status" value="1"/>
</dbReference>
<dbReference type="InterPro" id="IPR012337">
    <property type="entry name" value="RNaseH-like_sf"/>
</dbReference>
<evidence type="ECO:0000256" key="11">
    <source>
        <dbReference type="ARBA" id="ARBA00022839"/>
    </source>
</evidence>
<keyword evidence="11 16" id="KW-0269">Exonuclease</keyword>
<dbReference type="SUPFAM" id="SSF53098">
    <property type="entry name" value="Ribonuclease H-like"/>
    <property type="match status" value="1"/>
</dbReference>
<dbReference type="EMBL" id="JARJJS010000001">
    <property type="protein sequence ID" value="MDF4024228.1"/>
    <property type="molecule type" value="Genomic_DNA"/>
</dbReference>
<evidence type="ECO:0000313" key="18">
    <source>
        <dbReference type="EMBL" id="MDF4024228.1"/>
    </source>
</evidence>